<dbReference type="InterPro" id="IPR001123">
    <property type="entry name" value="LeuE-type"/>
</dbReference>
<comment type="caution">
    <text evidence="8">The sequence shown here is derived from an EMBL/GenBank/DDBJ whole genome shotgun (WGS) entry which is preliminary data.</text>
</comment>
<evidence type="ECO:0000256" key="5">
    <source>
        <dbReference type="ARBA" id="ARBA00023136"/>
    </source>
</evidence>
<feature type="transmembrane region" description="Helical" evidence="7">
    <location>
        <begin position="42"/>
        <end position="67"/>
    </location>
</feature>
<feature type="transmembrane region" description="Helical" evidence="7">
    <location>
        <begin position="198"/>
        <end position="216"/>
    </location>
</feature>
<evidence type="ECO:0000313" key="8">
    <source>
        <dbReference type="EMBL" id="MBB6092617.1"/>
    </source>
</evidence>
<evidence type="ECO:0000256" key="1">
    <source>
        <dbReference type="ARBA" id="ARBA00004651"/>
    </source>
</evidence>
<evidence type="ECO:0000256" key="4">
    <source>
        <dbReference type="ARBA" id="ARBA00022989"/>
    </source>
</evidence>
<keyword evidence="4 7" id="KW-1133">Transmembrane helix</keyword>
<keyword evidence="3 7" id="KW-0812">Transmembrane</keyword>
<organism evidence="8 9">
    <name type="scientific">Povalibacter uvarum</name>
    <dbReference type="NCBI Taxonomy" id="732238"/>
    <lineage>
        <taxon>Bacteria</taxon>
        <taxon>Pseudomonadati</taxon>
        <taxon>Pseudomonadota</taxon>
        <taxon>Gammaproteobacteria</taxon>
        <taxon>Steroidobacterales</taxon>
        <taxon>Steroidobacteraceae</taxon>
        <taxon>Povalibacter</taxon>
    </lineage>
</organism>
<evidence type="ECO:0000256" key="2">
    <source>
        <dbReference type="ARBA" id="ARBA00022475"/>
    </source>
</evidence>
<feature type="transmembrane region" description="Helical" evidence="7">
    <location>
        <begin position="168"/>
        <end position="186"/>
    </location>
</feature>
<reference evidence="8 9" key="1">
    <citation type="submission" date="2020-08" db="EMBL/GenBank/DDBJ databases">
        <title>Genomic Encyclopedia of Type Strains, Phase IV (KMG-IV): sequencing the most valuable type-strain genomes for metagenomic binning, comparative biology and taxonomic classification.</title>
        <authorList>
            <person name="Goeker M."/>
        </authorList>
    </citation>
    <scope>NUCLEOTIDE SEQUENCE [LARGE SCALE GENOMIC DNA]</scope>
    <source>
        <strain evidence="8 9">DSM 26723</strain>
    </source>
</reference>
<dbReference type="PANTHER" id="PTHR30086">
    <property type="entry name" value="ARGININE EXPORTER PROTEIN ARGO"/>
    <property type="match status" value="1"/>
</dbReference>
<protein>
    <submittedName>
        <fullName evidence="8">RhtB (Resistance to homoserine/threonine) family protein</fullName>
    </submittedName>
</protein>
<feature type="region of interest" description="Disordered" evidence="6">
    <location>
        <begin position="98"/>
        <end position="117"/>
    </location>
</feature>
<gene>
    <name evidence="8" type="ORF">HNQ60_001495</name>
</gene>
<evidence type="ECO:0000313" key="9">
    <source>
        <dbReference type="Proteomes" id="UP000588068"/>
    </source>
</evidence>
<dbReference type="EMBL" id="JACHHZ010000002">
    <property type="protein sequence ID" value="MBB6092617.1"/>
    <property type="molecule type" value="Genomic_DNA"/>
</dbReference>
<dbReference type="Proteomes" id="UP000588068">
    <property type="component" value="Unassembled WGS sequence"/>
</dbReference>
<dbReference type="PIRSF" id="PIRSF006324">
    <property type="entry name" value="LeuE"/>
    <property type="match status" value="1"/>
</dbReference>
<evidence type="ECO:0000256" key="3">
    <source>
        <dbReference type="ARBA" id="ARBA00022692"/>
    </source>
</evidence>
<keyword evidence="5 7" id="KW-0472">Membrane</keyword>
<name>A0A841HHZ7_9GAMM</name>
<dbReference type="GO" id="GO:0015171">
    <property type="term" value="F:amino acid transmembrane transporter activity"/>
    <property type="evidence" value="ECO:0007669"/>
    <property type="project" value="TreeGrafter"/>
</dbReference>
<sequence>MNFWQGFAVITVAHLLAAASPGPDFALVTRQSLVHGRRAGLLASIGIALGLSIHIVYSAAGLAAVIAHSVEWMTAIKMLGGGYLIYLGVRGLRATPAKCDDRSKPGGEPSSAQAPTLSGSAWRQIGGGFLCNAFNPKAPIYFLALFTIVLSPDLPLATLAIYGVWIMVLQWLWFSLVATVFAHNAIRGRLLAMSHWIDRVFGVAMIALGARVLMSVRDV</sequence>
<comment type="subcellular location">
    <subcellularLocation>
        <location evidence="1">Cell membrane</location>
        <topology evidence="1">Multi-pass membrane protein</topology>
    </subcellularLocation>
</comment>
<accession>A0A841HHZ7</accession>
<evidence type="ECO:0000256" key="7">
    <source>
        <dbReference type="SAM" id="Phobius"/>
    </source>
</evidence>
<dbReference type="Pfam" id="PF01810">
    <property type="entry name" value="LysE"/>
    <property type="match status" value="1"/>
</dbReference>
<keyword evidence="2" id="KW-1003">Cell membrane</keyword>
<dbReference type="AlphaFoldDB" id="A0A841HHZ7"/>
<keyword evidence="9" id="KW-1185">Reference proteome</keyword>
<dbReference type="GO" id="GO:0005886">
    <property type="term" value="C:plasma membrane"/>
    <property type="evidence" value="ECO:0007669"/>
    <property type="project" value="UniProtKB-SubCell"/>
</dbReference>
<dbReference type="PANTHER" id="PTHR30086:SF21">
    <property type="entry name" value="TRANSPORT PROTEIN"/>
    <property type="match status" value="1"/>
</dbReference>
<dbReference type="RefSeq" id="WP_184330405.1">
    <property type="nucleotide sequence ID" value="NZ_JACHHZ010000002.1"/>
</dbReference>
<evidence type="ECO:0000256" key="6">
    <source>
        <dbReference type="SAM" id="MobiDB-lite"/>
    </source>
</evidence>
<proteinExistence type="predicted"/>